<dbReference type="Gene3D" id="3.40.50.2300">
    <property type="match status" value="1"/>
</dbReference>
<evidence type="ECO:0000256" key="1">
    <source>
        <dbReference type="ARBA" id="ARBA00011063"/>
    </source>
</evidence>
<dbReference type="PANTHER" id="PTHR11717">
    <property type="entry name" value="LOW MOLECULAR WEIGHT PROTEIN TYROSINE PHOSPHATASE"/>
    <property type="match status" value="1"/>
</dbReference>
<accession>A0ABP9G182</accession>
<comment type="caution">
    <text evidence="5">The sequence shown here is derived from an EMBL/GenBank/DDBJ whole genome shotgun (WGS) entry which is preliminary data.</text>
</comment>
<reference evidence="6" key="1">
    <citation type="journal article" date="2019" name="Int. J. Syst. Evol. Microbiol.">
        <title>The Global Catalogue of Microorganisms (GCM) 10K type strain sequencing project: providing services to taxonomists for standard genome sequencing and annotation.</title>
        <authorList>
            <consortium name="The Broad Institute Genomics Platform"/>
            <consortium name="The Broad Institute Genome Sequencing Center for Infectious Disease"/>
            <person name="Wu L."/>
            <person name="Ma J."/>
        </authorList>
    </citation>
    <scope>NUCLEOTIDE SEQUENCE [LARGE SCALE GENOMIC DNA]</scope>
    <source>
        <strain evidence="6">JCM 19129</strain>
    </source>
</reference>
<dbReference type="InterPro" id="IPR023485">
    <property type="entry name" value="Ptyr_pPase"/>
</dbReference>
<keyword evidence="6" id="KW-1185">Reference proteome</keyword>
<dbReference type="SUPFAM" id="SSF52788">
    <property type="entry name" value="Phosphotyrosine protein phosphatases I"/>
    <property type="match status" value="1"/>
</dbReference>
<evidence type="ECO:0000313" key="5">
    <source>
        <dbReference type="EMBL" id="GAA4921707.1"/>
    </source>
</evidence>
<feature type="domain" description="Phosphotyrosine protein phosphatase I" evidence="4">
    <location>
        <begin position="5"/>
        <end position="181"/>
    </location>
</feature>
<dbReference type="SMART" id="SM00226">
    <property type="entry name" value="LMWPc"/>
    <property type="match status" value="1"/>
</dbReference>
<dbReference type="PANTHER" id="PTHR11717:SF31">
    <property type="entry name" value="LOW MOLECULAR WEIGHT PROTEIN-TYROSINE-PHOSPHATASE ETP-RELATED"/>
    <property type="match status" value="1"/>
</dbReference>
<dbReference type="RefSeq" id="WP_345477692.1">
    <property type="nucleotide sequence ID" value="NZ_BAABLW010000007.1"/>
</dbReference>
<evidence type="ECO:0000256" key="2">
    <source>
        <dbReference type="ARBA" id="ARBA00022801"/>
    </source>
</evidence>
<dbReference type="InterPro" id="IPR050438">
    <property type="entry name" value="LMW_PTPase"/>
</dbReference>
<name>A0ABP9G182_9MICC</name>
<evidence type="ECO:0000256" key="3">
    <source>
        <dbReference type="ARBA" id="ARBA00022912"/>
    </source>
</evidence>
<dbReference type="EMBL" id="BAABLW010000007">
    <property type="protein sequence ID" value="GAA4921707.1"/>
    <property type="molecule type" value="Genomic_DNA"/>
</dbReference>
<dbReference type="Proteomes" id="UP001500368">
    <property type="component" value="Unassembled WGS sequence"/>
</dbReference>
<keyword evidence="2" id="KW-0378">Hydrolase</keyword>
<keyword evidence="3" id="KW-0904">Protein phosphatase</keyword>
<dbReference type="InterPro" id="IPR036196">
    <property type="entry name" value="Ptyr_pPase_sf"/>
</dbReference>
<gene>
    <name evidence="5" type="ORF">GCM10025790_17820</name>
</gene>
<dbReference type="InterPro" id="IPR017867">
    <property type="entry name" value="Tyr_phospatase_low_mol_wt"/>
</dbReference>
<protein>
    <submittedName>
        <fullName evidence="5">Low molecular weight phosphatase family protein</fullName>
    </submittedName>
</protein>
<dbReference type="Pfam" id="PF01451">
    <property type="entry name" value="LMWPc"/>
    <property type="match status" value="1"/>
</dbReference>
<sequence length="184" mass="20085">MSEKYTVLAVCTGNICRSPAMERLLAQLVGDDTGTKILSAGTHAHVGEDIQPEMKERITDFGASTEGFTATQLTTEMIESSDLILAATRVHVEDILAEVPAAASRTFTLRQFGRILKNLDDAEIHGASVGQKLHALADLADQQREAAGENDDIVDPYMLPDDVYDESFQQIREPIETLRGVLGR</sequence>
<evidence type="ECO:0000259" key="4">
    <source>
        <dbReference type="SMART" id="SM00226"/>
    </source>
</evidence>
<evidence type="ECO:0000313" key="6">
    <source>
        <dbReference type="Proteomes" id="UP001500368"/>
    </source>
</evidence>
<comment type="similarity">
    <text evidence="1">Belongs to the low molecular weight phosphotyrosine protein phosphatase family.</text>
</comment>
<proteinExistence type="inferred from homology"/>
<organism evidence="5 6">
    <name type="scientific">Nesterenkonia rhizosphaerae</name>
    <dbReference type="NCBI Taxonomy" id="1348272"/>
    <lineage>
        <taxon>Bacteria</taxon>
        <taxon>Bacillati</taxon>
        <taxon>Actinomycetota</taxon>
        <taxon>Actinomycetes</taxon>
        <taxon>Micrococcales</taxon>
        <taxon>Micrococcaceae</taxon>
        <taxon>Nesterenkonia</taxon>
    </lineage>
</organism>
<dbReference type="PRINTS" id="PR00719">
    <property type="entry name" value="LMWPTPASE"/>
</dbReference>